<sequence length="1290" mass="140062">MSGVLLAGTISVPTAHAAVPVDEAGLANALFGATMRMVNRDDDLAKNLVASAELLDWRAKNAQADAATVTAHLAAVRKHIDVAVPSQAWSREPVETVSAALAAVRGAPGATIDGARMGKLNNTLLGLDTVPVSTKPEDRVSGAQREFAWEAGFADNQAEVWTGVAQTARADASFRGAWNAEIGDRARVNSGAGATELGQGEQLRTVLDVSKLQNAAKLGEVQLREASTDVFKDLTTRLYNERKEKLDHLSNAAKRNPPDAKPTEPTEAQKTAAKAEEEKRKGYIDTVKGGLDGLAFVVGLIDKDFSKRISKFAEGAVKVAYAVNKAYTALTLVNSAFSLATAAFTGNLISVVSTLVSVFTAGGPTVEQLILDQIKELRKQLEQVQQNMNDRFDKVDAKLDNMYNRMLEEFRKLENGVVWVRENQKQILAALTSLSTELQVVGSTLLKAVAGLYKLDKWGKIDRFLDYKRKHAGRDMPESDFINAESDFWVTAVQAPTNELFVVPEANHRTDTATVLTNLNLHGDGGSAAFLAYYANAALGADLTTTGHGGNAAVWGIGASSYGLLLKQNPQWVNGTETKERGKAVLKEGRDIRDQLLSFSQPGPNGATNKIFQTLLANHGAKADQLIAEVAKREGEVSEGKTLSLFRGPEQGAPPGTPSLYAPSVFEPCTPSSDPARNFTLSRSRAHDGQHMTAPTQFYRYFRGDKFQYKPCWSFTHRPVAGQPNTYDLIIEMRDEFVFPDGTRWSSKRTSAVVHRWAPGSSADVPMFIKAQWDSKLKPIFDRDAKLEDGIDFLTPRFTKLAEEVLKEKRIDFYKRAATFVKDSAEGRELNLSARLLRAYTEAGFPRALNTDEYLRSALFGPKPLYGVNASDNGYLVAEYEMAAANVHNNNPPWDVTRSDRQVNCVGTATAEGKDAVGACLRDNMRSRQERLTDRLTEQFKQRWEGADQTLPGLQTQLRTLWLTLRSVHANYDFGPAIEAPAPPAPAAGIWTEPEAVDHEAAFESGVATTTFKGNQFVSWRGTDGHLYGALANSRGFPAKVKIADVVSKAPFAPTAAEFNGKLVVVWKDFRPGASWPTQNTAVSEDGKSWSVTSVPAPRRQLHNLDSPTLAVFNGKLLGLYRGTDQQLYLTSTTDAVTWGPAELILSGNMTNQRPGMTVHNGKLYAAWRGHDQHPRAYMASSVDGVNWVAAPARVGGLDAGIDGGPALASHGGKLYAVWRGAWGDPTMYGAFTTDGAEWSPQYSVARTVKTNHAPSVTVLGGRLRLAWGPPNDLFQGNTVAVASSAVLTG</sequence>
<reference evidence="3 4" key="1">
    <citation type="submission" date="2024-09" db="EMBL/GenBank/DDBJ databases">
        <authorList>
            <person name="Sun Q."/>
            <person name="Mori K."/>
        </authorList>
    </citation>
    <scope>NUCLEOTIDE SEQUENCE [LARGE SCALE GENOMIC DNA]</scope>
    <source>
        <strain evidence="3 4">TBRC 7907</strain>
    </source>
</reference>
<keyword evidence="4" id="KW-1185">Reference proteome</keyword>
<organism evidence="3 4">
    <name type="scientific">Allokutzneria oryzae</name>
    <dbReference type="NCBI Taxonomy" id="1378989"/>
    <lineage>
        <taxon>Bacteria</taxon>
        <taxon>Bacillati</taxon>
        <taxon>Actinomycetota</taxon>
        <taxon>Actinomycetes</taxon>
        <taxon>Pseudonocardiales</taxon>
        <taxon>Pseudonocardiaceae</taxon>
        <taxon>Allokutzneria</taxon>
    </lineage>
</organism>
<evidence type="ECO:0000313" key="4">
    <source>
        <dbReference type="Proteomes" id="UP001589693"/>
    </source>
</evidence>
<dbReference type="InterPro" id="IPR023296">
    <property type="entry name" value="Glyco_hydro_beta-prop_sf"/>
</dbReference>
<comment type="caution">
    <text evidence="3">The sequence shown here is derived from an EMBL/GenBank/DDBJ whole genome shotgun (WGS) entry which is preliminary data.</text>
</comment>
<dbReference type="Gene3D" id="2.115.10.20">
    <property type="entry name" value="Glycosyl hydrolase domain, family 43"/>
    <property type="match status" value="1"/>
</dbReference>
<dbReference type="EMBL" id="JBHLZU010000024">
    <property type="protein sequence ID" value="MFB9907855.1"/>
    <property type="molecule type" value="Genomic_DNA"/>
</dbReference>
<proteinExistence type="predicted"/>
<gene>
    <name evidence="3" type="ORF">ACFFQA_28305</name>
</gene>
<keyword evidence="3" id="KW-0326">Glycosidase</keyword>
<name>A0ABV6A3W9_9PSEU</name>
<dbReference type="CDD" id="cd15482">
    <property type="entry name" value="Sialidase_non-viral"/>
    <property type="match status" value="1"/>
</dbReference>
<dbReference type="Proteomes" id="UP001589693">
    <property type="component" value="Unassembled WGS sequence"/>
</dbReference>
<dbReference type="RefSeq" id="WP_377858760.1">
    <property type="nucleotide sequence ID" value="NZ_JBHLZU010000024.1"/>
</dbReference>
<evidence type="ECO:0000256" key="1">
    <source>
        <dbReference type="SAM" id="Coils"/>
    </source>
</evidence>
<protein>
    <submittedName>
        <fullName evidence="3">Sialidase family protein</fullName>
        <ecNumber evidence="3">3.2.1.-</ecNumber>
    </submittedName>
</protein>
<feature type="coiled-coil region" evidence="1">
    <location>
        <begin position="367"/>
        <end position="394"/>
    </location>
</feature>
<evidence type="ECO:0000256" key="2">
    <source>
        <dbReference type="SAM" id="MobiDB-lite"/>
    </source>
</evidence>
<dbReference type="InterPro" id="IPR036278">
    <property type="entry name" value="Sialidase_sf"/>
</dbReference>
<accession>A0ABV6A3W9</accession>
<dbReference type="SUPFAM" id="SSF50939">
    <property type="entry name" value="Sialidases"/>
    <property type="match status" value="1"/>
</dbReference>
<dbReference type="EC" id="3.2.1.-" evidence="3"/>
<keyword evidence="3" id="KW-0378">Hydrolase</keyword>
<dbReference type="GO" id="GO:0016798">
    <property type="term" value="F:hydrolase activity, acting on glycosyl bonds"/>
    <property type="evidence" value="ECO:0007669"/>
    <property type="project" value="UniProtKB-KW"/>
</dbReference>
<keyword evidence="1" id="KW-0175">Coiled coil</keyword>
<feature type="region of interest" description="Disordered" evidence="2">
    <location>
        <begin position="245"/>
        <end position="279"/>
    </location>
</feature>
<evidence type="ECO:0000313" key="3">
    <source>
        <dbReference type="EMBL" id="MFB9907855.1"/>
    </source>
</evidence>